<evidence type="ECO:0000256" key="14">
    <source>
        <dbReference type="ARBA" id="ARBA00023295"/>
    </source>
</evidence>
<dbReference type="Pfam" id="PF06202">
    <property type="entry name" value="GDE_C"/>
    <property type="match status" value="1"/>
</dbReference>
<comment type="subcellular location">
    <subcellularLocation>
        <location evidence="4">Cytoplasm</location>
    </subcellularLocation>
</comment>
<evidence type="ECO:0000256" key="1">
    <source>
        <dbReference type="ARBA" id="ARBA00000439"/>
    </source>
</evidence>
<evidence type="ECO:0000256" key="8">
    <source>
        <dbReference type="ARBA" id="ARBA00022490"/>
    </source>
</evidence>
<dbReference type="InterPro" id="IPR008928">
    <property type="entry name" value="6-hairpin_glycosidase_sf"/>
</dbReference>
<keyword evidence="8" id="KW-0963">Cytoplasm</keyword>
<dbReference type="GO" id="GO:0005737">
    <property type="term" value="C:cytoplasm"/>
    <property type="evidence" value="ECO:0007669"/>
    <property type="project" value="UniProtKB-SubCell"/>
</dbReference>
<dbReference type="InterPro" id="IPR029436">
    <property type="entry name" value="AGL_euk_N"/>
</dbReference>
<evidence type="ECO:0000313" key="22">
    <source>
        <dbReference type="Proteomes" id="UP000789759"/>
    </source>
</evidence>
<proteinExistence type="inferred from homology"/>
<evidence type="ECO:0000256" key="6">
    <source>
        <dbReference type="ARBA" id="ARBA00012778"/>
    </source>
</evidence>
<gene>
    <name evidence="21" type="ORF">CPELLU_LOCUS5807</name>
</gene>
<evidence type="ECO:0000256" key="11">
    <source>
        <dbReference type="ARBA" id="ARBA00022801"/>
    </source>
</evidence>
<dbReference type="InterPro" id="IPR032790">
    <property type="entry name" value="GDE_C"/>
</dbReference>
<evidence type="ECO:0000259" key="17">
    <source>
        <dbReference type="Pfam" id="PF06202"/>
    </source>
</evidence>
<dbReference type="EMBL" id="CAJVQA010003441">
    <property type="protein sequence ID" value="CAG8574624.1"/>
    <property type="molecule type" value="Genomic_DNA"/>
</dbReference>
<evidence type="ECO:0000313" key="21">
    <source>
        <dbReference type="EMBL" id="CAG8574624.1"/>
    </source>
</evidence>
<dbReference type="EC" id="3.2.1.33" evidence="6"/>
<protein>
    <recommendedName>
        <fullName evidence="7">Glycogen debranching enzyme</fullName>
        <ecNumber evidence="5">2.4.1.25</ecNumber>
        <ecNumber evidence="6">3.2.1.33</ecNumber>
    </recommendedName>
    <alternativeName>
        <fullName evidence="16">Glycogen debrancher</fullName>
    </alternativeName>
</protein>
<evidence type="ECO:0000256" key="7">
    <source>
        <dbReference type="ARBA" id="ARBA00020723"/>
    </source>
</evidence>
<dbReference type="GO" id="GO:0005980">
    <property type="term" value="P:glycogen catabolic process"/>
    <property type="evidence" value="ECO:0007669"/>
    <property type="project" value="InterPro"/>
</dbReference>
<evidence type="ECO:0000256" key="2">
    <source>
        <dbReference type="ARBA" id="ARBA00000927"/>
    </source>
</evidence>
<keyword evidence="10" id="KW-0808">Transferase</keyword>
<comment type="function">
    <text evidence="3">Multifunctional enzyme acting as 1,4-alpha-D-glucan:1,4-alpha-D-glucan 4-alpha-D-glycosyltransferase and amylo-1,6-glucosidase in glycogen degradation.</text>
</comment>
<keyword evidence="9" id="KW-0328">Glycosyltransferase</keyword>
<evidence type="ECO:0000256" key="15">
    <source>
        <dbReference type="ARBA" id="ARBA00025780"/>
    </source>
</evidence>
<dbReference type="Pfam" id="PF14702">
    <property type="entry name" value="hGDE_central"/>
    <property type="match status" value="1"/>
</dbReference>
<dbReference type="Gene3D" id="1.50.10.10">
    <property type="match status" value="1"/>
</dbReference>
<evidence type="ECO:0000256" key="13">
    <source>
        <dbReference type="ARBA" id="ARBA00023268"/>
    </source>
</evidence>
<keyword evidence="22" id="KW-1185">Reference proteome</keyword>
<dbReference type="InterPro" id="IPR010401">
    <property type="entry name" value="AGL/Gdb1"/>
</dbReference>
<reference evidence="21" key="1">
    <citation type="submission" date="2021-06" db="EMBL/GenBank/DDBJ databases">
        <authorList>
            <person name="Kallberg Y."/>
            <person name="Tangrot J."/>
            <person name="Rosling A."/>
        </authorList>
    </citation>
    <scope>NUCLEOTIDE SEQUENCE</scope>
    <source>
        <strain evidence="21">FL966</strain>
    </source>
</reference>
<feature type="domain" description="Eukaryotic glycogen debranching enzyme N-terminal" evidence="18">
    <location>
        <begin position="33"/>
        <end position="126"/>
    </location>
</feature>
<comment type="similarity">
    <text evidence="15">Belongs to the glycogen debranching enzyme family.</text>
</comment>
<keyword evidence="11" id="KW-0378">Hydrolase</keyword>
<dbReference type="FunFam" id="3.20.20.80:FF:000070">
    <property type="entry name" value="GDB1p Glycogen debranching enzyme"/>
    <property type="match status" value="1"/>
</dbReference>
<dbReference type="SUPFAM" id="SSF51445">
    <property type="entry name" value="(Trans)glycosidases"/>
    <property type="match status" value="1"/>
</dbReference>
<feature type="domain" description="Glycogen debranching enzyme glucanotransferase" evidence="19">
    <location>
        <begin position="146"/>
        <end position="436"/>
    </location>
</feature>
<comment type="catalytic activity">
    <reaction evidence="1">
        <text>Transfers a segment of a (1-&gt;4)-alpha-D-glucan to a new position in an acceptor, which may be glucose or a (1-&gt;4)-alpha-D-glucan.</text>
        <dbReference type="EC" id="2.4.1.25"/>
    </reaction>
</comment>
<dbReference type="Proteomes" id="UP000789759">
    <property type="component" value="Unassembled WGS sequence"/>
</dbReference>
<evidence type="ECO:0000256" key="4">
    <source>
        <dbReference type="ARBA" id="ARBA00004496"/>
    </source>
</evidence>
<dbReference type="PANTHER" id="PTHR10569">
    <property type="entry name" value="GLYCOGEN DEBRANCHING ENZYME"/>
    <property type="match status" value="1"/>
</dbReference>
<feature type="domain" description="Glycogen debranching enzyme glucanotransferase" evidence="19">
    <location>
        <begin position="444"/>
        <end position="680"/>
    </location>
</feature>
<evidence type="ECO:0000256" key="12">
    <source>
        <dbReference type="ARBA" id="ARBA00023056"/>
    </source>
</evidence>
<comment type="caution">
    <text evidence="21">The sequence shown here is derived from an EMBL/GenBank/DDBJ whole genome shotgun (WGS) entry which is preliminary data.</text>
</comment>
<evidence type="ECO:0000259" key="20">
    <source>
        <dbReference type="Pfam" id="PF14702"/>
    </source>
</evidence>
<dbReference type="EC" id="2.4.1.25" evidence="5"/>
<dbReference type="OrthoDB" id="10248904at2759"/>
<feature type="domain" description="Glycogen debranching enzyme C-terminal" evidence="17">
    <location>
        <begin position="1158"/>
        <end position="1614"/>
    </location>
</feature>
<dbReference type="Gene3D" id="3.20.20.80">
    <property type="entry name" value="Glycosidases"/>
    <property type="match status" value="2"/>
</dbReference>
<dbReference type="Pfam" id="PF14699">
    <property type="entry name" value="hGDE_N"/>
    <property type="match status" value="1"/>
</dbReference>
<sequence length="1627" mass="185523">MTTIYLLELESDGSLSKRKQFIRLPPPTKPYILRFSTRSDSLISKEGVLYTNHPLENAEFDRNKFYPKKFPTLFSKPLNVDITIKRSGTFGFYVEYKESQPKSKQLDETVKTSPKCYFTVDPILEIVPRYRILSSEPISNESRVSISLDGIVTQSILPKLLGPFSQWEEHIKTICALGYNMFHFVPMQTRGLSNSPYSIFDQLTFSDDLFDEEDRVKSSSEKIEIVKRTVNKLDEEYGILSLTDIVWNHTAFNSEWLQDHPEAGYNLVNSPHLTPAYELDNALLNYSENLSSLGYKAHVQSEEDLKAIIEGVKQHVINKICLWEFYVIDVKEALNEFQAALDKDTPVNKSLFENIDIAALSFKEQAKLLADKGLYNKGTFGQRFYKKINIDIALAFIERLIETEAKHKSVNNVSNAIIKDSSQKEQLDTVKLENIEDKQDLESKNILESITLKPTLVKQSNEMNKSEDKSENKEKTFKKVVNVEPIEVDEIKLEEAINEKSIHEIMLEKFEAIINEINLPFYKSYDDDVIIILENILNRAKYLKLDPHGPKQKEISRRVPLVERYFTRIPLNEKTQKHPKGCLAVANNGWIWNANPLQDFASSGSFSYLRREVIVWGDCVKLRYGKSRDDSPWLWDHMTKYTVQLASLFHGFRIDNCHSTPLHVGQYLLDAARRVRPNLYVVAELFTGSEEMDVKFVNHLGINSLIRESMQAWDSHELSRLVHRHGGKPVGSIDAECLIDTSTYTNVDESSEIPCSIVPLTGSSPHALFMDCTHDNETPHQKRVAEDTLSNGALVAMSSCAIGSVKGYDEIYPTIVDLVKETRLYKLYEKPFEIVKRVLQHLHVEMSLDGYTETHVHHENDSIIVHRVNPHNHNGYLLVAHCAFSSPIKSSCNLSPIKLRGTRAEVLFSTCLEVQSKEFISDEKYLTGLPASLKALNTPILRESSDEHGKFTEVTLPKEFPSGSITLLKTKVDKHNSLDETLMSNVDEAFKELNLVDLNIVLYRCNSEENDITPGYGTYHVPGYGDLPYCGLEGFMSVLRPIMKENDLGHPFFANLREGHWALDYVVDRLVRYLKYAPNLKGLCDWYQERFAIVKTVPGFLVPKFFSLVIKTAHSAAIKQVMSQLSPCAYEGSSFIQSLALCSVQMYGIVLSTGLHPTEIGPSMAAGLPHFSTSHMRCWGRDVFISLRGLFITTGNFEAAKRHIIGFGSVLKHGMIPNLLDAARRPRYNCRDATWWFLQSVQDYCKFSPEGLDFLKTPVIRRFPKNDEFIEADDPLSYSYEVTILEILQEIMERHACGIHFKEWNAGINLDHAMTEKGFQIDINVDWETGFLHGGNQWNCGTWMDKMGESEKAGNKGRPATPRDGAAVEIIGLLKSALRWITELNKTGHYPWNGVELKECPTKKFITFAEWGDLIQQSFEKHFYIPIDPNEDSKYKLNTKLVSRRGIYKDLCNSSGEYEDYRLRPNFPVAMVVAPELFDEHHALQALNVAHEVLAGPLGMRTLDPHDWAYRGVYDNSNDGTDPSIAKGWNYHQGPEWLWCTGYFLRAYLYFDTRVGCGKENKHETIHKITRHLLRHREVIEENTWAGLPELTNANGAPCPHSCPTQAWSAATLLDLFDDIKKLEAIL</sequence>
<dbReference type="GO" id="GO:0005978">
    <property type="term" value="P:glycogen biosynthetic process"/>
    <property type="evidence" value="ECO:0007669"/>
    <property type="project" value="UniProtKB-KW"/>
</dbReference>
<keyword evidence="12" id="KW-0320">Glycogen biosynthesis</keyword>
<dbReference type="InterPro" id="IPR032788">
    <property type="entry name" value="AGL_central"/>
</dbReference>
<keyword evidence="14" id="KW-0326">Glycosidase</keyword>
<comment type="catalytic activity">
    <reaction evidence="2">
        <text>Hydrolysis of (1-&gt;6)-alpha-D-glucosidic branch linkages in glycogen phosphorylase limit dextrin.</text>
        <dbReference type="EC" id="3.2.1.33"/>
    </reaction>
</comment>
<keyword evidence="13" id="KW-0511">Multifunctional enzyme</keyword>
<dbReference type="PANTHER" id="PTHR10569:SF2">
    <property type="entry name" value="GLYCOGEN DEBRANCHING ENZYME"/>
    <property type="match status" value="1"/>
</dbReference>
<organism evidence="21 22">
    <name type="scientific">Cetraspora pellucida</name>
    <dbReference type="NCBI Taxonomy" id="1433469"/>
    <lineage>
        <taxon>Eukaryota</taxon>
        <taxon>Fungi</taxon>
        <taxon>Fungi incertae sedis</taxon>
        <taxon>Mucoromycota</taxon>
        <taxon>Glomeromycotina</taxon>
        <taxon>Glomeromycetes</taxon>
        <taxon>Diversisporales</taxon>
        <taxon>Gigasporaceae</taxon>
        <taxon>Cetraspora</taxon>
    </lineage>
</organism>
<dbReference type="InterPro" id="IPR017853">
    <property type="entry name" value="GH"/>
</dbReference>
<evidence type="ECO:0000256" key="3">
    <source>
        <dbReference type="ARBA" id="ARBA00003530"/>
    </source>
</evidence>
<dbReference type="SUPFAM" id="SSF48208">
    <property type="entry name" value="Six-hairpin glycosidases"/>
    <property type="match status" value="1"/>
</dbReference>
<name>A0A9N9BN01_9GLOM</name>
<dbReference type="Pfam" id="PF14701">
    <property type="entry name" value="hDGE_amylase"/>
    <property type="match status" value="2"/>
</dbReference>
<dbReference type="FunFam" id="3.20.20.80:FF:000242">
    <property type="entry name" value="Glycogen debranching enzyme Gdb1, putative"/>
    <property type="match status" value="1"/>
</dbReference>
<dbReference type="InterPro" id="IPR032792">
    <property type="entry name" value="AGL_glucanoTrfase"/>
</dbReference>
<dbReference type="GO" id="GO:0004134">
    <property type="term" value="F:4-alpha-glucanotransferase activity"/>
    <property type="evidence" value="ECO:0007669"/>
    <property type="project" value="UniProtKB-EC"/>
</dbReference>
<evidence type="ECO:0000256" key="16">
    <source>
        <dbReference type="ARBA" id="ARBA00031477"/>
    </source>
</evidence>
<evidence type="ECO:0000256" key="10">
    <source>
        <dbReference type="ARBA" id="ARBA00022679"/>
    </source>
</evidence>
<evidence type="ECO:0000259" key="18">
    <source>
        <dbReference type="Pfam" id="PF14699"/>
    </source>
</evidence>
<dbReference type="GO" id="GO:0004135">
    <property type="term" value="F:amylo-alpha-1,6-glucosidase activity"/>
    <property type="evidence" value="ECO:0007669"/>
    <property type="project" value="UniProtKB-EC"/>
</dbReference>
<feature type="domain" description="Glycogen debranching enzyme central" evidence="20">
    <location>
        <begin position="835"/>
        <end position="1070"/>
    </location>
</feature>
<evidence type="ECO:0000259" key="19">
    <source>
        <dbReference type="Pfam" id="PF14701"/>
    </source>
</evidence>
<evidence type="ECO:0000256" key="9">
    <source>
        <dbReference type="ARBA" id="ARBA00022676"/>
    </source>
</evidence>
<dbReference type="InterPro" id="IPR012341">
    <property type="entry name" value="6hp_glycosidase-like_sf"/>
</dbReference>
<accession>A0A9N9BN01</accession>
<dbReference type="FunFam" id="1.50.10.10:FF:000039">
    <property type="entry name" value="Glycogen debranching enzyme Gdb1, putative"/>
    <property type="match status" value="1"/>
</dbReference>
<evidence type="ECO:0000256" key="5">
    <source>
        <dbReference type="ARBA" id="ARBA00012560"/>
    </source>
</evidence>
<dbReference type="CDD" id="cd11327">
    <property type="entry name" value="AmyAc_Glg_debranch_2"/>
    <property type="match status" value="1"/>
</dbReference>